<dbReference type="EMBL" id="VSSQ01018118">
    <property type="protein sequence ID" value="MPM61039.1"/>
    <property type="molecule type" value="Genomic_DNA"/>
</dbReference>
<dbReference type="PANTHER" id="PTHR35936:SF17">
    <property type="entry name" value="ARGININE-BINDING EXTRACELLULAR PROTEIN ARTP"/>
    <property type="match status" value="1"/>
</dbReference>
<dbReference type="Pfam" id="PF00497">
    <property type="entry name" value="SBP_bac_3"/>
    <property type="match status" value="1"/>
</dbReference>
<evidence type="ECO:0000259" key="2">
    <source>
        <dbReference type="SMART" id="SM00062"/>
    </source>
</evidence>
<evidence type="ECO:0000256" key="1">
    <source>
        <dbReference type="ARBA" id="ARBA00022729"/>
    </source>
</evidence>
<dbReference type="PANTHER" id="PTHR35936">
    <property type="entry name" value="MEMBRANE-BOUND LYTIC MUREIN TRANSGLYCOSYLASE F"/>
    <property type="match status" value="1"/>
</dbReference>
<protein>
    <submittedName>
        <fullName evidence="3">Membrane-bound lytic murein transglycosylase F</fullName>
    </submittedName>
</protein>
<dbReference type="InterPro" id="IPR001638">
    <property type="entry name" value="Solute-binding_3/MltF_N"/>
</dbReference>
<gene>
    <name evidence="3" type="primary">mltF_35</name>
    <name evidence="3" type="ORF">SDC9_107893</name>
</gene>
<name>A0A645B6F5_9ZZZZ</name>
<evidence type="ECO:0000313" key="3">
    <source>
        <dbReference type="EMBL" id="MPM61039.1"/>
    </source>
</evidence>
<keyword evidence="1" id="KW-0732">Signal</keyword>
<dbReference type="PROSITE" id="PS51257">
    <property type="entry name" value="PROKAR_LIPOPROTEIN"/>
    <property type="match status" value="1"/>
</dbReference>
<dbReference type="SUPFAM" id="SSF53850">
    <property type="entry name" value="Periplasmic binding protein-like II"/>
    <property type="match status" value="1"/>
</dbReference>
<dbReference type="SMART" id="SM00062">
    <property type="entry name" value="PBPb"/>
    <property type="match status" value="1"/>
</dbReference>
<reference evidence="3" key="1">
    <citation type="submission" date="2019-08" db="EMBL/GenBank/DDBJ databases">
        <authorList>
            <person name="Kucharzyk K."/>
            <person name="Murdoch R.W."/>
            <person name="Higgins S."/>
            <person name="Loffler F."/>
        </authorList>
    </citation>
    <scope>NUCLEOTIDE SEQUENCE</scope>
</reference>
<comment type="caution">
    <text evidence="3">The sequence shown here is derived from an EMBL/GenBank/DDBJ whole genome shotgun (WGS) entry which is preliminary data.</text>
</comment>
<organism evidence="3">
    <name type="scientific">bioreactor metagenome</name>
    <dbReference type="NCBI Taxonomy" id="1076179"/>
    <lineage>
        <taxon>unclassified sequences</taxon>
        <taxon>metagenomes</taxon>
        <taxon>ecological metagenomes</taxon>
    </lineage>
</organism>
<accession>A0A645B6F5</accession>
<proteinExistence type="predicted"/>
<dbReference type="Gene3D" id="3.40.190.10">
    <property type="entry name" value="Periplasmic binding protein-like II"/>
    <property type="match status" value="2"/>
</dbReference>
<sequence length="279" mass="30070">MKKLTYILAAALMLGISGCSSNQPAEAPQPEPANRLEAIQQAGKLTICTSPDYAPYEFMDLSAKEGEQVVGADMELAKYIAEGLGVELEIKAMDFDTCLEAVTSGTADLGISGFSWKQDRADAALLAGPYCLTSADHQGCLLVRKDADIKTLADLKGKKIAAQTGSLQYEYMVNNAPDSEQKTITSLADGVMMVNEGKIDALCISEVTGSQYVKNYDNLMLAELRFATEDGYYVLVGKDEQELFDAVQPLIEKAENDGLYEGWLAAATEKADSLGIDMD</sequence>
<feature type="domain" description="Solute-binding protein family 3/N-terminal" evidence="2">
    <location>
        <begin position="44"/>
        <end position="267"/>
    </location>
</feature>
<dbReference type="AlphaFoldDB" id="A0A645B6F5"/>